<dbReference type="EMBL" id="AK375980">
    <property type="protein sequence ID" value="BAK07175.1"/>
    <property type="molecule type" value="mRNA"/>
</dbReference>
<organism evidence="1">
    <name type="scientific">Hordeum vulgare subsp. vulgare</name>
    <name type="common">Domesticated barley</name>
    <dbReference type="NCBI Taxonomy" id="112509"/>
    <lineage>
        <taxon>Eukaryota</taxon>
        <taxon>Viridiplantae</taxon>
        <taxon>Streptophyta</taxon>
        <taxon>Embryophyta</taxon>
        <taxon>Tracheophyta</taxon>
        <taxon>Spermatophyta</taxon>
        <taxon>Magnoliopsida</taxon>
        <taxon>Liliopsida</taxon>
        <taxon>Poales</taxon>
        <taxon>Poaceae</taxon>
        <taxon>BOP clade</taxon>
        <taxon>Pooideae</taxon>
        <taxon>Triticodae</taxon>
        <taxon>Triticeae</taxon>
        <taxon>Hordeinae</taxon>
        <taxon>Hordeum</taxon>
    </lineage>
</organism>
<proteinExistence type="evidence at transcript level"/>
<reference evidence="1" key="1">
    <citation type="journal article" date="2011" name="Plant Physiol.">
        <title>Comprehensive sequence analysis of 24,783 barley full-length cDNAs derived from 12 clone libraries.</title>
        <authorList>
            <person name="Matsumoto T."/>
            <person name="Tanaka T."/>
            <person name="Sakai H."/>
            <person name="Amano N."/>
            <person name="Kanamori H."/>
            <person name="Kurita K."/>
            <person name="Kikuta A."/>
            <person name="Kamiya K."/>
            <person name="Yamamoto M."/>
            <person name="Ikawa H."/>
            <person name="Fujii N."/>
            <person name="Hori K."/>
            <person name="Itoh T."/>
            <person name="Sato K."/>
        </authorList>
    </citation>
    <scope>NUCLEOTIDE SEQUENCE</scope>
    <source>
        <tissue evidence="2">Flower</tissue>
        <tissue evidence="1">Seed</tissue>
    </source>
</reference>
<name>F2ECJ2_HORVV</name>
<evidence type="ECO:0000313" key="1">
    <source>
        <dbReference type="EMBL" id="BAK05064.1"/>
    </source>
</evidence>
<accession>F2ECJ2</accession>
<dbReference type="EMBL" id="AK373867">
    <property type="protein sequence ID" value="BAK05064.1"/>
    <property type="molecule type" value="mRNA"/>
</dbReference>
<dbReference type="AlphaFoldDB" id="F2ECJ2"/>
<sequence length="67" mass="7749">MCVSLSTDRDEFGWALYHESTAGAARWRPVCRMEPRLTSQEKIVWRSIFFLFQATISGHTCSKSNNH</sequence>
<protein>
    <submittedName>
        <fullName evidence="1">Predicted protein</fullName>
    </submittedName>
</protein>
<evidence type="ECO:0000313" key="2">
    <source>
        <dbReference type="EMBL" id="BAK07175.1"/>
    </source>
</evidence>